<evidence type="ECO:0000313" key="3">
    <source>
        <dbReference type="Proteomes" id="UP001056201"/>
    </source>
</evidence>
<evidence type="ECO:0000313" key="2">
    <source>
        <dbReference type="EMBL" id="URI08298.1"/>
    </source>
</evidence>
<dbReference type="InterPro" id="IPR048126">
    <property type="entry name" value="Toxin_VasX"/>
</dbReference>
<proteinExistence type="predicted"/>
<sequence>MRMLREGYLYLVIERTGPSYPEDHLAYSVHAHGYLNAFMPALDSQPALPKVACDVDTRAANNSLVFVRDARTVKTLWYVFHPNALADDTWQEMRRHPADHGMQRFDVRAWAGGQHEAEHSMLPDQLSTRVLEFAALQDSEARDASEGSLFGLMGVTPTERGWGSYDTTVGELMREHQAGHVTTEQVRGAAQRDGQKGWAHDATPTVMTNPDYTEVHGRRLGQILQLLQSHKNAQGQPGAVLACLDPVGITQELAMAQTEAAVQYVQWLLATDDKGVSNRMKDAAVHGIETVRAALASKAVQAIEDTVARLEASASRVDAGQVPGAAPGATYRVRQADGSAKTLTQDELNRQRAQQMRLHALEARAGEAAAQKKAADDVEQLVDRVALEAFKQEHRQQIERRDMTMNALFDDLAPWLDAKAPWQPVFKRYTSSRPEIGALCAGQLCTILLHVDNSPKGRAYLRARDVLMPGAQQLVWRMMVLNNGEIAAEIQQALESLVQPVPSVLDAQADGQAAQAAAAMAKAITSSKKFIDGATKARKALDTFKDVTKPRGERLTAAGDLVKTGQNNIGSLIAAFAVNQIKAWPASTLEKRLAQAQLLQLVHGMGDRAVDFVNRAGQRPPGNPAKRARELQARLNTTAAAAASQAGKLRFAAAGAAFDSLGLAPALRRAAVRQDGRALAEAAKALVDTAAAIKGLRTSVYETLLWKELPEVQAGVYSQGLKAANASELRRLKVSAARWVSAGTAIGVVMDGFDAVEAGKNGDWKLESAYWSRAAIGTGTILSTMAAASYERLPLLLMRLNLVLAVAAAILTALITQLKGKTWENWLQRQPFHQQDSHKTLYTSERAQTLELGEALAELEAE</sequence>
<dbReference type="CDD" id="cd20707">
    <property type="entry name" value="MIX_III"/>
    <property type="match status" value="1"/>
</dbReference>
<reference evidence="2" key="1">
    <citation type="submission" date="2022-05" db="EMBL/GenBank/DDBJ databases">
        <title>An RpoN-dependent PEP-CTERM gene is involved in floc formation of an Aquincola tertiaricarbonis strain.</title>
        <authorList>
            <person name="Qiu D."/>
            <person name="Xia M."/>
        </authorList>
    </citation>
    <scope>NUCLEOTIDE SEQUENCE</scope>
    <source>
        <strain evidence="2">RN12</strain>
    </source>
</reference>
<evidence type="ECO:0000259" key="1">
    <source>
        <dbReference type="Pfam" id="PF20249"/>
    </source>
</evidence>
<feature type="domain" description="Toxin VasX N-terminal region" evidence="1">
    <location>
        <begin position="1"/>
        <end position="111"/>
    </location>
</feature>
<organism evidence="2 3">
    <name type="scientific">Aquincola tertiaricarbonis</name>
    <dbReference type="NCBI Taxonomy" id="391953"/>
    <lineage>
        <taxon>Bacteria</taxon>
        <taxon>Pseudomonadati</taxon>
        <taxon>Pseudomonadota</taxon>
        <taxon>Betaproteobacteria</taxon>
        <taxon>Burkholderiales</taxon>
        <taxon>Sphaerotilaceae</taxon>
        <taxon>Aquincola</taxon>
    </lineage>
</organism>
<dbReference type="InterPro" id="IPR046864">
    <property type="entry name" value="VasX_N"/>
</dbReference>
<dbReference type="Pfam" id="PF20249">
    <property type="entry name" value="VasX_N"/>
    <property type="match status" value="1"/>
</dbReference>
<name>A0ABY4S985_AQUTE</name>
<accession>A0ABY4S985</accession>
<protein>
    <recommendedName>
        <fullName evidence="1">Toxin VasX N-terminal region domain-containing protein</fullName>
    </recommendedName>
</protein>
<dbReference type="Proteomes" id="UP001056201">
    <property type="component" value="Chromosome 1"/>
</dbReference>
<gene>
    <name evidence="2" type="ORF">MW290_06940</name>
</gene>
<keyword evidence="3" id="KW-1185">Reference proteome</keyword>
<dbReference type="EMBL" id="CP097635">
    <property type="protein sequence ID" value="URI08298.1"/>
    <property type="molecule type" value="Genomic_DNA"/>
</dbReference>
<dbReference type="NCBIfam" id="NF041559">
    <property type="entry name" value="BTH_I2691_fam"/>
    <property type="match status" value="1"/>
</dbReference>